<sequence>MATNNLRQVSVSLPRELVSLVDVATPTHRSRSVVVAEALQLWLEARGIEPPGDWKDRWTVSGNEPPDDVKAHPSFGG</sequence>
<feature type="region of interest" description="Disordered" evidence="1">
    <location>
        <begin position="49"/>
        <end position="77"/>
    </location>
</feature>
<organism evidence="2">
    <name type="scientific">hydrothermal vent metagenome</name>
    <dbReference type="NCBI Taxonomy" id="652676"/>
    <lineage>
        <taxon>unclassified sequences</taxon>
        <taxon>metagenomes</taxon>
        <taxon>ecological metagenomes</taxon>
    </lineage>
</organism>
<evidence type="ECO:0000256" key="1">
    <source>
        <dbReference type="SAM" id="MobiDB-lite"/>
    </source>
</evidence>
<evidence type="ECO:0000313" key="2">
    <source>
        <dbReference type="EMBL" id="VAW08909.1"/>
    </source>
</evidence>
<name>A0A3B0T9Y4_9ZZZZ</name>
<gene>
    <name evidence="2" type="ORF">MNBD_ACTINO01-73</name>
</gene>
<reference evidence="2" key="1">
    <citation type="submission" date="2018-06" db="EMBL/GenBank/DDBJ databases">
        <authorList>
            <person name="Zhirakovskaya E."/>
        </authorList>
    </citation>
    <scope>NUCLEOTIDE SEQUENCE</scope>
</reference>
<dbReference type="AlphaFoldDB" id="A0A3B0T9Y4"/>
<proteinExistence type="predicted"/>
<accession>A0A3B0T9Y4</accession>
<dbReference type="EMBL" id="UOEI01000651">
    <property type="protein sequence ID" value="VAW08909.1"/>
    <property type="molecule type" value="Genomic_DNA"/>
</dbReference>
<protein>
    <submittedName>
        <fullName evidence="2">Uncharacterized protein</fullName>
    </submittedName>
</protein>